<dbReference type="Proteomes" id="UP000515728">
    <property type="component" value="Chromosome"/>
</dbReference>
<evidence type="ECO:0000313" key="2">
    <source>
        <dbReference type="EMBL" id="QNG52107.1"/>
    </source>
</evidence>
<feature type="compositionally biased region" description="Basic and acidic residues" evidence="1">
    <location>
        <begin position="143"/>
        <end position="152"/>
    </location>
</feature>
<reference evidence="2 3" key="1">
    <citation type="submission" date="2020-08" db="EMBL/GenBank/DDBJ databases">
        <authorList>
            <person name="Mo P."/>
        </authorList>
    </citation>
    <scope>NUCLEOTIDE SEQUENCE [LARGE SCALE GENOMIC DNA]</scope>
    <source>
        <strain evidence="2 3">CGMCC 4.1532</strain>
    </source>
</reference>
<dbReference type="SUPFAM" id="SSF88946">
    <property type="entry name" value="Sigma2 domain of RNA polymerase sigma factors"/>
    <property type="match status" value="1"/>
</dbReference>
<evidence type="ECO:0000256" key="1">
    <source>
        <dbReference type="SAM" id="MobiDB-lite"/>
    </source>
</evidence>
<dbReference type="GO" id="GO:0006352">
    <property type="term" value="P:DNA-templated transcription initiation"/>
    <property type="evidence" value="ECO:0007669"/>
    <property type="project" value="InterPro"/>
</dbReference>
<gene>
    <name evidence="2" type="ORF">H6H00_29345</name>
</gene>
<protein>
    <recommendedName>
        <fullName evidence="4">Sigma-70 region 2</fullName>
    </recommendedName>
</protein>
<dbReference type="EMBL" id="CP060131">
    <property type="protein sequence ID" value="QNG52107.1"/>
    <property type="molecule type" value="Genomic_DNA"/>
</dbReference>
<dbReference type="RefSeq" id="WP_185718857.1">
    <property type="nucleotide sequence ID" value="NZ_BAAAWI010000001.1"/>
</dbReference>
<proteinExistence type="predicted"/>
<keyword evidence="3" id="KW-1185">Reference proteome</keyword>
<evidence type="ECO:0000313" key="3">
    <source>
        <dbReference type="Proteomes" id="UP000515728"/>
    </source>
</evidence>
<dbReference type="GO" id="GO:0003700">
    <property type="term" value="F:DNA-binding transcription factor activity"/>
    <property type="evidence" value="ECO:0007669"/>
    <property type="project" value="InterPro"/>
</dbReference>
<dbReference type="KEGG" id="ppel:H6H00_29345"/>
<sequence>MNPHPDAPRPARVPGRRPPPAPEGVDPRSGDTDELLVAAGRGDRDAFAAFYDRTSPAVFGLLRSVLPRSAEAERAAEAVYLQVWRTAADFDPLGGSAWSAVLSGARRFLTGPVHDRIRAARVQVTPGDLMDRPDRAPTGPDRPPPDPRGDPR</sequence>
<organism evidence="2 3">
    <name type="scientific">Pseudonocardia petroleophila</name>
    <dbReference type="NCBI Taxonomy" id="37331"/>
    <lineage>
        <taxon>Bacteria</taxon>
        <taxon>Bacillati</taxon>
        <taxon>Actinomycetota</taxon>
        <taxon>Actinomycetes</taxon>
        <taxon>Pseudonocardiales</taxon>
        <taxon>Pseudonocardiaceae</taxon>
        <taxon>Pseudonocardia</taxon>
    </lineage>
</organism>
<feature type="region of interest" description="Disordered" evidence="1">
    <location>
        <begin position="122"/>
        <end position="152"/>
    </location>
</feature>
<dbReference type="Gene3D" id="1.10.1740.10">
    <property type="match status" value="1"/>
</dbReference>
<feature type="region of interest" description="Disordered" evidence="1">
    <location>
        <begin position="1"/>
        <end position="32"/>
    </location>
</feature>
<name>A0A7G7MH46_9PSEU</name>
<evidence type="ECO:0008006" key="4">
    <source>
        <dbReference type="Google" id="ProtNLM"/>
    </source>
</evidence>
<accession>A0A7G7MH46</accession>
<dbReference type="AlphaFoldDB" id="A0A7G7MH46"/>
<dbReference type="InterPro" id="IPR013325">
    <property type="entry name" value="RNA_pol_sigma_r2"/>
</dbReference>